<gene>
    <name evidence="2" type="ORF">NDU88_001672</name>
</gene>
<dbReference type="EMBL" id="JANPWB010000010">
    <property type="protein sequence ID" value="KAJ1135228.1"/>
    <property type="molecule type" value="Genomic_DNA"/>
</dbReference>
<dbReference type="AlphaFoldDB" id="A0AAV7Q9G7"/>
<evidence type="ECO:0000313" key="3">
    <source>
        <dbReference type="Proteomes" id="UP001066276"/>
    </source>
</evidence>
<keyword evidence="3" id="KW-1185">Reference proteome</keyword>
<proteinExistence type="predicted"/>
<evidence type="ECO:0000313" key="2">
    <source>
        <dbReference type="EMBL" id="KAJ1135228.1"/>
    </source>
</evidence>
<name>A0AAV7Q9G7_PLEWA</name>
<organism evidence="2 3">
    <name type="scientific">Pleurodeles waltl</name>
    <name type="common">Iberian ribbed newt</name>
    <dbReference type="NCBI Taxonomy" id="8319"/>
    <lineage>
        <taxon>Eukaryota</taxon>
        <taxon>Metazoa</taxon>
        <taxon>Chordata</taxon>
        <taxon>Craniata</taxon>
        <taxon>Vertebrata</taxon>
        <taxon>Euteleostomi</taxon>
        <taxon>Amphibia</taxon>
        <taxon>Batrachia</taxon>
        <taxon>Caudata</taxon>
        <taxon>Salamandroidea</taxon>
        <taxon>Salamandridae</taxon>
        <taxon>Pleurodelinae</taxon>
        <taxon>Pleurodeles</taxon>
    </lineage>
</organism>
<feature type="region of interest" description="Disordered" evidence="1">
    <location>
        <begin position="1"/>
        <end position="23"/>
    </location>
</feature>
<evidence type="ECO:0000256" key="1">
    <source>
        <dbReference type="SAM" id="MobiDB-lite"/>
    </source>
</evidence>
<reference evidence="2" key="1">
    <citation type="journal article" date="2022" name="bioRxiv">
        <title>Sequencing and chromosome-scale assembly of the giantPleurodeles waltlgenome.</title>
        <authorList>
            <person name="Brown T."/>
            <person name="Elewa A."/>
            <person name="Iarovenko S."/>
            <person name="Subramanian E."/>
            <person name="Araus A.J."/>
            <person name="Petzold A."/>
            <person name="Susuki M."/>
            <person name="Suzuki K.-i.T."/>
            <person name="Hayashi T."/>
            <person name="Toyoda A."/>
            <person name="Oliveira C."/>
            <person name="Osipova E."/>
            <person name="Leigh N.D."/>
            <person name="Simon A."/>
            <person name="Yun M.H."/>
        </authorList>
    </citation>
    <scope>NUCLEOTIDE SEQUENCE</scope>
    <source>
        <strain evidence="2">20211129_DDA</strain>
        <tissue evidence="2">Liver</tissue>
    </source>
</reference>
<comment type="caution">
    <text evidence="2">The sequence shown here is derived from an EMBL/GenBank/DDBJ whole genome shotgun (WGS) entry which is preliminary data.</text>
</comment>
<dbReference type="Proteomes" id="UP001066276">
    <property type="component" value="Chromosome 6"/>
</dbReference>
<accession>A0AAV7Q9G7</accession>
<protein>
    <submittedName>
        <fullName evidence="2">Uncharacterized protein</fullName>
    </submittedName>
</protein>
<sequence length="80" mass="8614">MVDFWSHPAPAPAPTRSPTMTSAELVGRKVMEPVWKETSSSSNGAAMASADAMVEPPSQVVNFQKEIPSAPIRHPLDKRA</sequence>